<evidence type="ECO:0000256" key="1">
    <source>
        <dbReference type="SAM" id="MobiDB-lite"/>
    </source>
</evidence>
<reference evidence="3" key="1">
    <citation type="submission" date="2016-07" db="EMBL/GenBank/DDBJ databases">
        <title>Microvirga ossetica sp. nov. a new species of rhizobia isolated from root nodules of the legume species Vicia alpestris Steven originated from North Ossetia region in the Caucasus.</title>
        <authorList>
            <person name="Safronova V.I."/>
            <person name="Kuznetsova I.G."/>
            <person name="Sazanova A.L."/>
            <person name="Belimov A."/>
            <person name="Andronov E."/>
            <person name="Osledkin Y.S."/>
            <person name="Onishchuk O.P."/>
            <person name="Kurchak O.N."/>
            <person name="Shaposhnikov A.I."/>
            <person name="Willems A."/>
            <person name="Tikhonovich I.A."/>
        </authorList>
    </citation>
    <scope>NUCLEOTIDE SEQUENCE [LARGE SCALE GENOMIC DNA]</scope>
    <source>
        <strain evidence="3">V5/3M</strain>
    </source>
</reference>
<evidence type="ECO:0000259" key="2">
    <source>
        <dbReference type="Pfam" id="PF02120"/>
    </source>
</evidence>
<accession>A0A1B2EHI8</accession>
<protein>
    <recommendedName>
        <fullName evidence="2">Flagellar hook-length control protein-like C-terminal domain-containing protein</fullName>
    </recommendedName>
</protein>
<dbReference type="RefSeq" id="WP_099510447.1">
    <property type="nucleotide sequence ID" value="NZ_CP016616.1"/>
</dbReference>
<feature type="region of interest" description="Disordered" evidence="1">
    <location>
        <begin position="215"/>
        <end position="282"/>
    </location>
</feature>
<feature type="compositionally biased region" description="Low complexity" evidence="1">
    <location>
        <begin position="231"/>
        <end position="242"/>
    </location>
</feature>
<dbReference type="CDD" id="cd17470">
    <property type="entry name" value="T3SS_Flik_C"/>
    <property type="match status" value="1"/>
</dbReference>
<dbReference type="AlphaFoldDB" id="A0A1B2EHI8"/>
<dbReference type="EMBL" id="CP016616">
    <property type="protein sequence ID" value="ANY79436.1"/>
    <property type="molecule type" value="Genomic_DNA"/>
</dbReference>
<feature type="compositionally biased region" description="Polar residues" evidence="1">
    <location>
        <begin position="50"/>
        <end position="64"/>
    </location>
</feature>
<organism evidence="3">
    <name type="scientific">Microvirga ossetica</name>
    <dbReference type="NCBI Taxonomy" id="1882682"/>
    <lineage>
        <taxon>Bacteria</taxon>
        <taxon>Pseudomonadati</taxon>
        <taxon>Pseudomonadota</taxon>
        <taxon>Alphaproteobacteria</taxon>
        <taxon>Hyphomicrobiales</taxon>
        <taxon>Methylobacteriaceae</taxon>
        <taxon>Microvirga</taxon>
    </lineage>
</organism>
<feature type="domain" description="Flagellar hook-length control protein-like C-terminal" evidence="2">
    <location>
        <begin position="327"/>
        <end position="394"/>
    </location>
</feature>
<name>A0A1B2EHI8_9HYPH</name>
<gene>
    <name evidence="3" type="ORF">BB934_15410</name>
</gene>
<dbReference type="OrthoDB" id="7676733at2"/>
<dbReference type="Pfam" id="PF02120">
    <property type="entry name" value="Flg_hook"/>
    <property type="match status" value="1"/>
</dbReference>
<dbReference type="KEGG" id="moc:BB934_15410"/>
<feature type="compositionally biased region" description="Polar residues" evidence="1">
    <location>
        <begin position="220"/>
        <end position="229"/>
    </location>
</feature>
<feature type="compositionally biased region" description="Low complexity" evidence="1">
    <location>
        <begin position="403"/>
        <end position="426"/>
    </location>
</feature>
<sequence>MSRLDILPQAAPRFVDTPSARGSSATPDGQGSSGNSAAQGFDALLEGLSGNLQKDGNASASDVSTLAGDEADRATGEPAPDDSDSLQALLSNALTDNGFGDATGFQASGAALATLEALLPRILEQASNGERVGDRQSGSSSGVPNLLLLQQGSEEIDLANPGLGARLPIDVQKQETHFRPIVEGFDLASSNPEAVDPSEPGPVVNDVLTRALKAAGSGGLQQSDRTLPTQAAPAEAVDSASAQTADEREGINRISPGTRNDRSDVQGPSPAGGTKAEGTSLPPATLQQIAGTIIDDAESLSGSQPTSLPGDGSNRVATAKASAGALRVLHLQLKPAELGLVTIKMRLAGDGLEMELQTESEETAELLRNDAEKLSSLLRVSGYRPDAITIHSTEAAAHDRSSFQRPQQGSQSQGQSFEQGAASGQGDSSRHRQGQQERGGPDVRKGSDQAQTPGSSGSGGVYL</sequence>
<feature type="region of interest" description="Disordered" evidence="1">
    <location>
        <begin position="395"/>
        <end position="463"/>
    </location>
</feature>
<proteinExistence type="predicted"/>
<feature type="compositionally biased region" description="Low complexity" evidence="1">
    <location>
        <begin position="29"/>
        <end position="40"/>
    </location>
</feature>
<dbReference type="Gene3D" id="3.30.750.140">
    <property type="match status" value="1"/>
</dbReference>
<feature type="region of interest" description="Disordered" evidence="1">
    <location>
        <begin position="1"/>
        <end position="89"/>
    </location>
</feature>
<evidence type="ECO:0000313" key="3">
    <source>
        <dbReference type="EMBL" id="ANY79436.1"/>
    </source>
</evidence>
<dbReference type="InterPro" id="IPR038610">
    <property type="entry name" value="FliK-like_C_sf"/>
</dbReference>
<dbReference type="InterPro" id="IPR021136">
    <property type="entry name" value="Flagellar_hook_control-like_C"/>
</dbReference>